<dbReference type="Pfam" id="PF13181">
    <property type="entry name" value="TPR_8"/>
    <property type="match status" value="1"/>
</dbReference>
<proteinExistence type="predicted"/>
<dbReference type="STRING" id="29433.MOVS_06070"/>
<evidence type="ECO:0000313" key="1">
    <source>
        <dbReference type="EMBL" id="ANB91618.1"/>
    </source>
</evidence>
<organism evidence="2 4">
    <name type="scientific">Moraxella ovis</name>
    <dbReference type="NCBI Taxonomy" id="29433"/>
    <lineage>
        <taxon>Bacteria</taxon>
        <taxon>Pseudomonadati</taxon>
        <taxon>Pseudomonadota</taxon>
        <taxon>Gammaproteobacteria</taxon>
        <taxon>Moraxellales</taxon>
        <taxon>Moraxellaceae</taxon>
        <taxon>Moraxella</taxon>
    </lineage>
</organism>
<protein>
    <submittedName>
        <fullName evidence="2">Tetratricopeptide repeat</fullName>
    </submittedName>
</protein>
<gene>
    <name evidence="1" type="ORF">MOVS_06070</name>
    <name evidence="2" type="ORF">NCTC11227_01274</name>
</gene>
<dbReference type="InterPro" id="IPR019734">
    <property type="entry name" value="TPR_rpt"/>
</dbReference>
<evidence type="ECO:0000313" key="4">
    <source>
        <dbReference type="Proteomes" id="UP000255102"/>
    </source>
</evidence>
<dbReference type="EMBL" id="UGPW01000001">
    <property type="protein sequence ID" value="STY87269.1"/>
    <property type="molecule type" value="Genomic_DNA"/>
</dbReference>
<dbReference type="SUPFAM" id="SSF48452">
    <property type="entry name" value="TPR-like"/>
    <property type="match status" value="1"/>
</dbReference>
<dbReference type="RefSeq" id="WP_063514197.1">
    <property type="nucleotide sequence ID" value="NZ_CP011158.1"/>
</dbReference>
<dbReference type="InterPro" id="IPR011990">
    <property type="entry name" value="TPR-like_helical_dom_sf"/>
</dbReference>
<name>A0A378PQQ1_9GAMM</name>
<dbReference type="Gene3D" id="1.25.40.10">
    <property type="entry name" value="Tetratricopeptide repeat domain"/>
    <property type="match status" value="1"/>
</dbReference>
<dbReference type="AlphaFoldDB" id="A0A378PQQ1"/>
<dbReference type="KEGG" id="moi:MOVS_06070"/>
<reference evidence="1 3" key="1">
    <citation type="submission" date="2015-04" db="EMBL/GenBank/DDBJ databases">
        <authorList>
            <person name="Calcutt M.J."/>
            <person name="Foecking M.F."/>
        </authorList>
    </citation>
    <scope>NUCLEOTIDE SEQUENCE [LARGE SCALE GENOMIC DNA]</scope>
    <source>
        <strain evidence="1 3">199/55</strain>
    </source>
</reference>
<evidence type="ECO:0000313" key="2">
    <source>
        <dbReference type="EMBL" id="STY87269.1"/>
    </source>
</evidence>
<keyword evidence="3" id="KW-1185">Reference proteome</keyword>
<evidence type="ECO:0000313" key="3">
    <source>
        <dbReference type="Proteomes" id="UP000076765"/>
    </source>
</evidence>
<dbReference type="SMART" id="SM00028">
    <property type="entry name" value="TPR"/>
    <property type="match status" value="3"/>
</dbReference>
<dbReference type="Proteomes" id="UP000255102">
    <property type="component" value="Unassembled WGS sequence"/>
</dbReference>
<accession>A0A378PQQ1</accession>
<reference evidence="2 4" key="2">
    <citation type="submission" date="2018-06" db="EMBL/GenBank/DDBJ databases">
        <authorList>
            <consortium name="Pathogen Informatics"/>
            <person name="Doyle S."/>
        </authorList>
    </citation>
    <scope>NUCLEOTIDE SEQUENCE [LARGE SCALE GENOMIC DNA]</scope>
    <source>
        <strain evidence="2 4">NCTC11227</strain>
    </source>
</reference>
<dbReference type="Proteomes" id="UP000076765">
    <property type="component" value="Chromosome"/>
</dbReference>
<sequence>MVEVKKLELVVHHDTRNVIAFSSVKDLFRKLGLNEQNFDPSLSKSLYLFYPTDMVVKSNFYQCNLSLTEKIPLEQRIRYRTKNVLDSVYAKIIDYINKNIDGEKLSVYVVCNSYLDEFSQRFFEMAQKFGGWEVSCKIQHNYSLNSDKNQNDENLYNKLSTLKSNGKSDFDKGLYDDLINISLEYLNAGDALTAKNICNFVKNFYSDSDLWNTLSISEQMLRNPIMSEYYLDLILNNNNIEKYKNGSRYSKAMLYARVHSKELQSIEKSESLLNQAYNEITSSDEYLNNVPNAIFSALFNRNGYALILFRNNKIEEAKNLMIDCIAQIDNISIIDGEEKLELYCSVLVYNLAQCYERLGDYNNAIISLNKLLDKDKLMDTYYLDLARVYGYLNDIDSAIFSCRQTTLINPYSHQNWANLAYWQLQKTLYLDSAFNYYYAYKLCLDPKKSLMYLNDALYSKILSKEQDCCPDLEAVLKNFVTNKELFGFDESEVVKSFSLLAETELCKGNQKQALDYLSLALVKFPNNNILKQNYEFLSSLYFE</sequence>
<dbReference type="EMBL" id="CP011158">
    <property type="protein sequence ID" value="ANB91618.1"/>
    <property type="molecule type" value="Genomic_DNA"/>
</dbReference>